<evidence type="ECO:0000313" key="1">
    <source>
        <dbReference type="EMBL" id="MBD2503546.1"/>
    </source>
</evidence>
<keyword evidence="2" id="KW-1185">Reference proteome</keyword>
<dbReference type="Proteomes" id="UP000661112">
    <property type="component" value="Unassembled WGS sequence"/>
</dbReference>
<organism evidence="1 2">
    <name type="scientific">Anabaena azotica FACHB-119</name>
    <dbReference type="NCBI Taxonomy" id="947527"/>
    <lineage>
        <taxon>Bacteria</taxon>
        <taxon>Bacillati</taxon>
        <taxon>Cyanobacteriota</taxon>
        <taxon>Cyanophyceae</taxon>
        <taxon>Nostocales</taxon>
        <taxon>Nostocaceae</taxon>
        <taxon>Anabaena</taxon>
        <taxon>Anabaena azotica</taxon>
    </lineage>
</organism>
<dbReference type="RefSeq" id="WP_190476406.1">
    <property type="nucleotide sequence ID" value="NZ_JACJSG010000037.1"/>
</dbReference>
<name>A0ABR8DAD8_9NOST</name>
<gene>
    <name evidence="1" type="ORF">H6G83_23560</name>
</gene>
<accession>A0ABR8DAD8</accession>
<sequence length="83" mass="9634">MEIINSQNSDVAILANIVVRRPRYVEAIAGVCREARVLPLLRDRLTFPVSRVRQYDRPQLYQENIHPDAPYILDIFLSESPLE</sequence>
<proteinExistence type="predicted"/>
<dbReference type="EMBL" id="JACJSG010000037">
    <property type="protein sequence ID" value="MBD2503546.1"/>
    <property type="molecule type" value="Genomic_DNA"/>
</dbReference>
<dbReference type="Gene3D" id="3.30.200.20">
    <property type="entry name" value="Phosphorylase Kinase, domain 1"/>
    <property type="match status" value="1"/>
</dbReference>
<evidence type="ECO:0000313" key="2">
    <source>
        <dbReference type="Proteomes" id="UP000661112"/>
    </source>
</evidence>
<reference evidence="1 2" key="1">
    <citation type="journal article" date="2020" name="ISME J.">
        <title>Comparative genomics reveals insights into cyanobacterial evolution and habitat adaptation.</title>
        <authorList>
            <person name="Chen M.Y."/>
            <person name="Teng W.K."/>
            <person name="Zhao L."/>
            <person name="Hu C.X."/>
            <person name="Zhou Y.K."/>
            <person name="Han B.P."/>
            <person name="Song L.R."/>
            <person name="Shu W.S."/>
        </authorList>
    </citation>
    <scope>NUCLEOTIDE SEQUENCE [LARGE SCALE GENOMIC DNA]</scope>
    <source>
        <strain evidence="1 2">FACHB-119</strain>
    </source>
</reference>
<protein>
    <submittedName>
        <fullName evidence="1">Uncharacterized protein</fullName>
    </submittedName>
</protein>
<comment type="caution">
    <text evidence="1">The sequence shown here is derived from an EMBL/GenBank/DDBJ whole genome shotgun (WGS) entry which is preliminary data.</text>
</comment>